<evidence type="ECO:0000313" key="10">
    <source>
        <dbReference type="Proteomes" id="UP000219465"/>
    </source>
</evidence>
<dbReference type="GO" id="GO:0005829">
    <property type="term" value="C:cytosol"/>
    <property type="evidence" value="ECO:0007669"/>
    <property type="project" value="TreeGrafter"/>
</dbReference>
<dbReference type="Gene3D" id="1.25.40.10">
    <property type="entry name" value="Tetratricopeptide repeat domain"/>
    <property type="match status" value="2"/>
</dbReference>
<dbReference type="PROSITE" id="PS51352">
    <property type="entry name" value="THIOREDOXIN_2"/>
    <property type="match status" value="1"/>
</dbReference>
<evidence type="ECO:0000256" key="4">
    <source>
        <dbReference type="ARBA" id="ARBA00023157"/>
    </source>
</evidence>
<dbReference type="GO" id="GO:0006950">
    <property type="term" value="P:response to stress"/>
    <property type="evidence" value="ECO:0007669"/>
    <property type="project" value="UniProtKB-ARBA"/>
</dbReference>
<evidence type="ECO:0000256" key="2">
    <source>
        <dbReference type="ARBA" id="ARBA00022448"/>
    </source>
</evidence>
<comment type="similarity">
    <text evidence="1">Belongs to the thioredoxin family.</text>
</comment>
<dbReference type="OrthoDB" id="9790390at2"/>
<evidence type="ECO:0000256" key="6">
    <source>
        <dbReference type="NCBIfam" id="TIGR01068"/>
    </source>
</evidence>
<evidence type="ECO:0000259" key="8">
    <source>
        <dbReference type="PROSITE" id="PS51352"/>
    </source>
</evidence>
<dbReference type="GO" id="GO:0045454">
    <property type="term" value="P:cell redox homeostasis"/>
    <property type="evidence" value="ECO:0007669"/>
    <property type="project" value="TreeGrafter"/>
</dbReference>
<reference evidence="10" key="1">
    <citation type="submission" date="2017-08" db="EMBL/GenBank/DDBJ databases">
        <authorList>
            <person name="Varghese N."/>
            <person name="Submissions S."/>
        </authorList>
    </citation>
    <scope>NUCLEOTIDE SEQUENCE [LARGE SCALE GENOMIC DNA]</scope>
    <source>
        <strain evidence="10">KCTC 23107</strain>
    </source>
</reference>
<name>A0A286IA18_9HYPH</name>
<dbReference type="Pfam" id="PF14561">
    <property type="entry name" value="TPR_20"/>
    <property type="match status" value="1"/>
</dbReference>
<dbReference type="InterPro" id="IPR005746">
    <property type="entry name" value="Thioredoxin"/>
</dbReference>
<dbReference type="InterPro" id="IPR017937">
    <property type="entry name" value="Thioredoxin_CS"/>
</dbReference>
<protein>
    <recommendedName>
        <fullName evidence="6">Thioredoxin</fullName>
    </recommendedName>
</protein>
<keyword evidence="4" id="KW-1015">Disulfide bond</keyword>
<evidence type="ECO:0000313" key="9">
    <source>
        <dbReference type="EMBL" id="SOE16911.1"/>
    </source>
</evidence>
<dbReference type="NCBIfam" id="TIGR01068">
    <property type="entry name" value="thioredoxin"/>
    <property type="match status" value="1"/>
</dbReference>
<evidence type="ECO:0000256" key="5">
    <source>
        <dbReference type="ARBA" id="ARBA00023284"/>
    </source>
</evidence>
<sequence>MSDHDNPYAPASGGQMSGTVTFGDQAKPAAQPAQTGPQGGGVAGELISDTTTAGFTADVIQASRDVTVLVDFWAPWCGPCKQLTPIIEKVVREANGRVKLVKLNIDDHPAIPGQMGIQSIPAVVAFAGGKPVDGFMGALPESQIREFIDKVAGPAPASSADEQITQIITQSREALAAGDIETAARGFGAVLQSDQGHVGAITGMAACMLAAGELDRAEKLLNAVPVEDRKDPEIAAVFKRHEMAREVSELGDPVELEARLASNPADHEARIQFAKILNAKGKREAAADELFTIMRADPKWEDEAARKMLLEFFEAWGPVDPATLSARRKLSSLLFS</sequence>
<dbReference type="PROSITE" id="PS00194">
    <property type="entry name" value="THIOREDOXIN_1"/>
    <property type="match status" value="1"/>
</dbReference>
<dbReference type="Proteomes" id="UP000219465">
    <property type="component" value="Unassembled WGS sequence"/>
</dbReference>
<dbReference type="Pfam" id="PF00085">
    <property type="entry name" value="Thioredoxin"/>
    <property type="match status" value="1"/>
</dbReference>
<dbReference type="EMBL" id="OCPC01000002">
    <property type="protein sequence ID" value="SOE16911.1"/>
    <property type="molecule type" value="Genomic_DNA"/>
</dbReference>
<dbReference type="PANTHER" id="PTHR45663">
    <property type="entry name" value="GEO12009P1"/>
    <property type="match status" value="1"/>
</dbReference>
<evidence type="ECO:0000256" key="7">
    <source>
        <dbReference type="SAM" id="MobiDB-lite"/>
    </source>
</evidence>
<keyword evidence="2" id="KW-0813">Transport</keyword>
<dbReference type="FunFam" id="3.40.30.10:FF:000001">
    <property type="entry name" value="Thioredoxin"/>
    <property type="match status" value="1"/>
</dbReference>
<evidence type="ECO:0000256" key="3">
    <source>
        <dbReference type="ARBA" id="ARBA00022982"/>
    </source>
</evidence>
<proteinExistence type="inferred from homology"/>
<dbReference type="SUPFAM" id="SSF52833">
    <property type="entry name" value="Thioredoxin-like"/>
    <property type="match status" value="1"/>
</dbReference>
<dbReference type="PANTHER" id="PTHR45663:SF11">
    <property type="entry name" value="GEO12009P1"/>
    <property type="match status" value="1"/>
</dbReference>
<dbReference type="Pfam" id="PF14559">
    <property type="entry name" value="TPR_19"/>
    <property type="match status" value="1"/>
</dbReference>
<dbReference type="PRINTS" id="PR00421">
    <property type="entry name" value="THIOREDOXIN"/>
</dbReference>
<keyword evidence="10" id="KW-1185">Reference proteome</keyword>
<dbReference type="InterPro" id="IPR013766">
    <property type="entry name" value="Thioredoxin_domain"/>
</dbReference>
<dbReference type="AlphaFoldDB" id="A0A286IA18"/>
<evidence type="ECO:0000256" key="1">
    <source>
        <dbReference type="ARBA" id="ARBA00008987"/>
    </source>
</evidence>
<dbReference type="CDD" id="cd02947">
    <property type="entry name" value="TRX_family"/>
    <property type="match status" value="1"/>
</dbReference>
<dbReference type="Gene3D" id="3.40.30.10">
    <property type="entry name" value="Glutaredoxin"/>
    <property type="match status" value="1"/>
</dbReference>
<dbReference type="GO" id="GO:0015035">
    <property type="term" value="F:protein-disulfide reductase activity"/>
    <property type="evidence" value="ECO:0007669"/>
    <property type="project" value="UniProtKB-UniRule"/>
</dbReference>
<dbReference type="RefSeq" id="WP_097107056.1">
    <property type="nucleotide sequence ID" value="NZ_OCPC01000002.1"/>
</dbReference>
<keyword evidence="5" id="KW-0676">Redox-active center</keyword>
<dbReference type="InterPro" id="IPR036249">
    <property type="entry name" value="Thioredoxin-like_sf"/>
</dbReference>
<feature type="region of interest" description="Disordered" evidence="7">
    <location>
        <begin position="1"/>
        <end position="45"/>
    </location>
</feature>
<gene>
    <name evidence="9" type="ORF">SAMN05877838_1796</name>
</gene>
<feature type="domain" description="Thioredoxin" evidence="8">
    <location>
        <begin position="20"/>
        <end position="153"/>
    </location>
</feature>
<keyword evidence="3" id="KW-0249">Electron transport</keyword>
<dbReference type="InterPro" id="IPR011990">
    <property type="entry name" value="TPR-like_helical_dom_sf"/>
</dbReference>
<feature type="compositionally biased region" description="Low complexity" evidence="7">
    <location>
        <begin position="25"/>
        <end position="36"/>
    </location>
</feature>
<organism evidence="9 10">
    <name type="scientific">Hoeflea halophila</name>
    <dbReference type="NCBI Taxonomy" id="714899"/>
    <lineage>
        <taxon>Bacteria</taxon>
        <taxon>Pseudomonadati</taxon>
        <taxon>Pseudomonadota</taxon>
        <taxon>Alphaproteobacteria</taxon>
        <taxon>Hyphomicrobiales</taxon>
        <taxon>Rhizobiaceae</taxon>
        <taxon>Hoeflea</taxon>
    </lineage>
</organism>
<dbReference type="SUPFAM" id="SSF48452">
    <property type="entry name" value="TPR-like"/>
    <property type="match status" value="1"/>
</dbReference>
<accession>A0A286IA18</accession>